<comment type="caution">
    <text evidence="2">The sequence shown here is derived from an EMBL/GenBank/DDBJ whole genome shotgun (WGS) entry which is preliminary data.</text>
</comment>
<protein>
    <submittedName>
        <fullName evidence="2">Uncharacterized protein</fullName>
    </submittedName>
</protein>
<dbReference type="AlphaFoldDB" id="A0AAV3PFA7"/>
<name>A0AAV3PFA7_LITER</name>
<proteinExistence type="predicted"/>
<dbReference type="Proteomes" id="UP001454036">
    <property type="component" value="Unassembled WGS sequence"/>
</dbReference>
<evidence type="ECO:0000313" key="2">
    <source>
        <dbReference type="EMBL" id="GAA0150015.1"/>
    </source>
</evidence>
<organism evidence="2 3">
    <name type="scientific">Lithospermum erythrorhizon</name>
    <name type="common">Purple gromwell</name>
    <name type="synonym">Lithospermum officinale var. erythrorhizon</name>
    <dbReference type="NCBI Taxonomy" id="34254"/>
    <lineage>
        <taxon>Eukaryota</taxon>
        <taxon>Viridiplantae</taxon>
        <taxon>Streptophyta</taxon>
        <taxon>Embryophyta</taxon>
        <taxon>Tracheophyta</taxon>
        <taxon>Spermatophyta</taxon>
        <taxon>Magnoliopsida</taxon>
        <taxon>eudicotyledons</taxon>
        <taxon>Gunneridae</taxon>
        <taxon>Pentapetalae</taxon>
        <taxon>asterids</taxon>
        <taxon>lamiids</taxon>
        <taxon>Boraginales</taxon>
        <taxon>Boraginaceae</taxon>
        <taxon>Boraginoideae</taxon>
        <taxon>Lithospermeae</taxon>
        <taxon>Lithospermum</taxon>
    </lineage>
</organism>
<keyword evidence="1" id="KW-0472">Membrane</keyword>
<gene>
    <name evidence="2" type="ORF">LIER_37046</name>
</gene>
<evidence type="ECO:0000256" key="1">
    <source>
        <dbReference type="SAM" id="Phobius"/>
    </source>
</evidence>
<keyword evidence="3" id="KW-1185">Reference proteome</keyword>
<dbReference type="EMBL" id="BAABME010017423">
    <property type="protein sequence ID" value="GAA0150015.1"/>
    <property type="molecule type" value="Genomic_DNA"/>
</dbReference>
<reference evidence="2 3" key="1">
    <citation type="submission" date="2024-01" db="EMBL/GenBank/DDBJ databases">
        <title>The complete chloroplast genome sequence of Lithospermum erythrorhizon: insights into the phylogenetic relationship among Boraginaceae species and the maternal lineages of purple gromwells.</title>
        <authorList>
            <person name="Okada T."/>
            <person name="Watanabe K."/>
        </authorList>
    </citation>
    <scope>NUCLEOTIDE SEQUENCE [LARGE SCALE GENOMIC DNA]</scope>
</reference>
<sequence>MFEHSNRAIMFEKKIIVDSLNPANTPLPSSVSTRDLTPSSTITTAGTKAFIDSSNPVNMLLSLAFSASDSTPSPVMSISGTKVEGTGQTVESATLQITSVKSELGVKQVKESTVQLLKSRDVRPRSKKILDAVVNALIEDHYGNDILDEGWFNQQKTTKAAVVLLNLLGVITAIWFLISGHQRATFGPTPT</sequence>
<keyword evidence="1" id="KW-1133">Transmembrane helix</keyword>
<evidence type="ECO:0000313" key="3">
    <source>
        <dbReference type="Proteomes" id="UP001454036"/>
    </source>
</evidence>
<feature type="transmembrane region" description="Helical" evidence="1">
    <location>
        <begin position="160"/>
        <end position="178"/>
    </location>
</feature>
<accession>A0AAV3PFA7</accession>
<keyword evidence="1" id="KW-0812">Transmembrane</keyword>